<reference evidence="1 2" key="1">
    <citation type="journal article" date="2018" name="Sci. Rep.">
        <title>Comparative analysis of the Pocillopora damicornis genome highlights role of immune system in coral evolution.</title>
        <authorList>
            <person name="Cunning R."/>
            <person name="Bay R.A."/>
            <person name="Gillette P."/>
            <person name="Baker A.C."/>
            <person name="Traylor-Knowles N."/>
        </authorList>
    </citation>
    <scope>NUCLEOTIDE SEQUENCE [LARGE SCALE GENOMIC DNA]</scope>
    <source>
        <strain evidence="1">RSMAS</strain>
        <tissue evidence="1">Whole animal</tissue>
    </source>
</reference>
<dbReference type="AlphaFoldDB" id="A0A3M6T499"/>
<protein>
    <submittedName>
        <fullName evidence="1">Uncharacterized protein</fullName>
    </submittedName>
</protein>
<dbReference type="Proteomes" id="UP000275408">
    <property type="component" value="Unassembled WGS sequence"/>
</dbReference>
<accession>A0A3M6T499</accession>
<keyword evidence="2" id="KW-1185">Reference proteome</keyword>
<gene>
    <name evidence="1" type="ORF">pdam_00003828</name>
</gene>
<dbReference type="EMBL" id="RCHS01004356">
    <property type="protein sequence ID" value="RMX35478.1"/>
    <property type="molecule type" value="Genomic_DNA"/>
</dbReference>
<evidence type="ECO:0000313" key="2">
    <source>
        <dbReference type="Proteomes" id="UP000275408"/>
    </source>
</evidence>
<organism evidence="1 2">
    <name type="scientific">Pocillopora damicornis</name>
    <name type="common">Cauliflower coral</name>
    <name type="synonym">Millepora damicornis</name>
    <dbReference type="NCBI Taxonomy" id="46731"/>
    <lineage>
        <taxon>Eukaryota</taxon>
        <taxon>Metazoa</taxon>
        <taxon>Cnidaria</taxon>
        <taxon>Anthozoa</taxon>
        <taxon>Hexacorallia</taxon>
        <taxon>Scleractinia</taxon>
        <taxon>Astrocoeniina</taxon>
        <taxon>Pocilloporidae</taxon>
        <taxon>Pocillopora</taxon>
    </lineage>
</organism>
<sequence length="114" mass="12925">MSGWLFDNGSLAELEEAIFDQIHNMNDIKLTPLQHRTSHITSCVCHMNKRTFASQSGFPNINSEETKLPSYRNTSFSKICLGIKTDEQIGFTVSNKKASSHYSLIADEKFRQLP</sequence>
<comment type="caution">
    <text evidence="1">The sequence shown here is derived from an EMBL/GenBank/DDBJ whole genome shotgun (WGS) entry which is preliminary data.</text>
</comment>
<evidence type="ECO:0000313" key="1">
    <source>
        <dbReference type="EMBL" id="RMX35478.1"/>
    </source>
</evidence>
<proteinExistence type="predicted"/>
<name>A0A3M6T499_POCDA</name>